<sequence>MAEIFRTDKPLAVSPVKTGQPLGAILASLGIGHCIPLVHGAQGCSAFAKVFFIQHFHDPVPLQSTAMDPTSTIMGADGNIFTALDTLCQRNTPQAIVLLSTGLSEAQGSDMSRVVRQFREEYPRHKGVAILTVNSPDFYGSMENGFSAVLESVIEQWVAPTPRAGQRNRRVNLLVSHLCSPGDIELLRRYVEAFGLQATILPDLAQSMDGHLAQGDFSPVTQGGTPLRQIEQMGQSLCSFAIGASLSRASSLLARRSHGEVIALPHLMTLEHCDTFIHQLAKISGRGVPQWIERQRGQLQDAMIDCHMWLQDQRMAMAAEGDLLAAWCDFAASQGMRPGPLVAPTGHPSLRQLPVERVVPGDLEDLQTLLCSQPADLLVANSHACDLAEQFALPLIRAGFPLFDRLGEFRRVRQGYSGMRDTLFELANLMRERHRHVALYRSPLRQNAEPPFTQEPIMPPINRQFDMVHSDEWSMKVAFASSDYRHVDRHFGATPRLVVYGVKADRVTLIRVVDFTVESGHQAERIGPRIHALEDCVTLFCVAIGDAIFRQLLQVGVRAERVPADTKIVDLLQEIQLYWYAKEQRKSARRRDPERFTRLLEEQEWREDRDPRG</sequence>
<gene>
    <name evidence="10" type="primary">nifK_1</name>
    <name evidence="10" type="ORF">NCTC9997_03213</name>
</gene>
<name>A0A7Z8ZBR2_RAOTE</name>
<evidence type="ECO:0000256" key="7">
    <source>
        <dbReference type="RuleBase" id="RU004021"/>
    </source>
</evidence>
<evidence type="ECO:0000313" key="11">
    <source>
        <dbReference type="Proteomes" id="UP000267630"/>
    </source>
</evidence>
<evidence type="ECO:0000256" key="4">
    <source>
        <dbReference type="ARBA" id="ARBA00011002"/>
    </source>
</evidence>
<evidence type="ECO:0000256" key="3">
    <source>
        <dbReference type="ARBA" id="ARBA00010285"/>
    </source>
</evidence>
<dbReference type="CDD" id="cd00853">
    <property type="entry name" value="NifX"/>
    <property type="match status" value="1"/>
</dbReference>
<dbReference type="PROSITE" id="PS00699">
    <property type="entry name" value="NITROGENASE_1_1"/>
    <property type="match status" value="1"/>
</dbReference>
<dbReference type="PANTHER" id="PTHR33712:SF7">
    <property type="entry name" value="LIGHT-INDEPENDENT PROTOCHLOROPHYLLIDE REDUCTASE SUBUNIT B"/>
    <property type="match status" value="1"/>
</dbReference>
<evidence type="ECO:0000259" key="8">
    <source>
        <dbReference type="Pfam" id="PF00148"/>
    </source>
</evidence>
<accession>A0A7Z8ZBR2</accession>
<dbReference type="EMBL" id="LR134253">
    <property type="protein sequence ID" value="VED50379.1"/>
    <property type="molecule type" value="Genomic_DNA"/>
</dbReference>
<dbReference type="Gene3D" id="3.40.50.1980">
    <property type="entry name" value="Nitrogenase molybdenum iron protein domain"/>
    <property type="match status" value="3"/>
</dbReference>
<dbReference type="SUPFAM" id="SSF53807">
    <property type="entry name" value="Helical backbone' metal receptor"/>
    <property type="match status" value="1"/>
</dbReference>
<dbReference type="PANTHER" id="PTHR33712">
    <property type="entry name" value="LIGHT-INDEPENDENT PROTOCHLOROPHYLLIDE REDUCTASE SUBUNIT B"/>
    <property type="match status" value="1"/>
</dbReference>
<evidence type="ECO:0000256" key="5">
    <source>
        <dbReference type="ARBA" id="ARBA00013282"/>
    </source>
</evidence>
<dbReference type="CDD" id="cd01966">
    <property type="entry name" value="Nitrogenase_NifN_1"/>
    <property type="match status" value="1"/>
</dbReference>
<evidence type="ECO:0000259" key="9">
    <source>
        <dbReference type="Pfam" id="PF02579"/>
    </source>
</evidence>
<dbReference type="Gene3D" id="6.10.250.1090">
    <property type="match status" value="1"/>
</dbReference>
<comment type="pathway">
    <text evidence="2">Cofactor biosynthesis; Fe-Mo cofactor biosynthesis.</text>
</comment>
<feature type="domain" description="Dinitrogenase iron-molybdenum cofactor biosynthesis" evidence="9">
    <location>
        <begin position="486"/>
        <end position="575"/>
    </location>
</feature>
<keyword evidence="10" id="KW-0560">Oxidoreductase</keyword>
<reference evidence="10 11" key="1">
    <citation type="submission" date="2018-12" db="EMBL/GenBank/DDBJ databases">
        <authorList>
            <consortium name="Pathogen Informatics"/>
        </authorList>
    </citation>
    <scope>NUCLEOTIDE SEQUENCE [LARGE SCALE GENOMIC DNA]</scope>
    <source>
        <strain evidence="10 11">NCTC9997</strain>
    </source>
</reference>
<evidence type="ECO:0000313" key="10">
    <source>
        <dbReference type="EMBL" id="VED50379.1"/>
    </source>
</evidence>
<dbReference type="UniPathway" id="UPA00782"/>
<dbReference type="InterPro" id="IPR000318">
    <property type="entry name" value="Nase_comp1_CS"/>
</dbReference>
<keyword evidence="11" id="KW-1185">Reference proteome</keyword>
<evidence type="ECO:0000256" key="1">
    <source>
        <dbReference type="ARBA" id="ARBA00003171"/>
    </source>
</evidence>
<evidence type="ECO:0000256" key="6">
    <source>
        <dbReference type="ARBA" id="ARBA00023231"/>
    </source>
</evidence>
<evidence type="ECO:0000256" key="2">
    <source>
        <dbReference type="ARBA" id="ARBA00005155"/>
    </source>
</evidence>
<dbReference type="GO" id="GO:0016163">
    <property type="term" value="F:nitrogenase activity"/>
    <property type="evidence" value="ECO:0007669"/>
    <property type="project" value="InterPro"/>
</dbReference>
<dbReference type="SUPFAM" id="SSF53146">
    <property type="entry name" value="Nitrogenase accessory factor-like"/>
    <property type="match status" value="1"/>
</dbReference>
<dbReference type="Proteomes" id="UP000267630">
    <property type="component" value="Chromosome 3"/>
</dbReference>
<dbReference type="InterPro" id="IPR005975">
    <property type="entry name" value="Nase_Mo-Fe_CF"/>
</dbReference>
<protein>
    <recommendedName>
        <fullName evidence="5">Nitrogenase iron-molybdenum cofactor biosynthesis protein NifN</fullName>
    </recommendedName>
</protein>
<comment type="function">
    <text evidence="1">This protein may play a role in the biosynthesis of the prosthetic group of nitrogenase (FeMo cofactor).</text>
</comment>
<dbReference type="InterPro" id="IPR036105">
    <property type="entry name" value="DiNase_FeMo-co_biosyn_sf"/>
</dbReference>
<dbReference type="Pfam" id="PF02579">
    <property type="entry name" value="Nitro_FeMo-Co"/>
    <property type="match status" value="1"/>
</dbReference>
<feature type="domain" description="Nitrogenase/oxidoreductase component 1" evidence="8">
    <location>
        <begin position="20"/>
        <end position="430"/>
    </location>
</feature>
<dbReference type="AlphaFoldDB" id="A0A7Z8ZBR2"/>
<dbReference type="NCBIfam" id="TIGR01285">
    <property type="entry name" value="nifN"/>
    <property type="match status" value="1"/>
</dbReference>
<comment type="similarity">
    <text evidence="3">Belongs to the NifX/NifY family.</text>
</comment>
<dbReference type="GO" id="GO:0065003">
    <property type="term" value="P:protein-containing complex assembly"/>
    <property type="evidence" value="ECO:0007669"/>
    <property type="project" value="InterPro"/>
</dbReference>
<dbReference type="InterPro" id="IPR034169">
    <property type="entry name" value="NifX-like"/>
</dbReference>
<dbReference type="Pfam" id="PF00148">
    <property type="entry name" value="Oxidored_nitro"/>
    <property type="match status" value="1"/>
</dbReference>
<dbReference type="InterPro" id="IPR000510">
    <property type="entry name" value="Nase/OxRdtase_comp1"/>
</dbReference>
<organism evidence="10 11">
    <name type="scientific">Raoultella terrigena</name>
    <name type="common">Klebsiella terrigena</name>
    <dbReference type="NCBI Taxonomy" id="577"/>
    <lineage>
        <taxon>Bacteria</taxon>
        <taxon>Pseudomonadati</taxon>
        <taxon>Pseudomonadota</taxon>
        <taxon>Gammaproteobacteria</taxon>
        <taxon>Enterobacterales</taxon>
        <taxon>Enterobacteriaceae</taxon>
        <taxon>Klebsiella/Raoultella group</taxon>
        <taxon>Raoultella</taxon>
    </lineage>
</organism>
<keyword evidence="6 7" id="KW-0535">Nitrogen fixation</keyword>
<dbReference type="Gene3D" id="3.30.420.130">
    <property type="entry name" value="Dinitrogenase iron-molybdenum cofactor biosynthesis domain"/>
    <property type="match status" value="1"/>
</dbReference>
<comment type="similarity">
    <text evidence="4 7">Belongs to the NifD/NifK/NifE/NifN family.</text>
</comment>
<dbReference type="InterPro" id="IPR003731">
    <property type="entry name" value="Di-Nase_FeMo-co_biosynth"/>
</dbReference>
<dbReference type="InterPro" id="IPR050152">
    <property type="entry name" value="ChlB/BchB/BchZ"/>
</dbReference>
<proteinExistence type="inferred from homology"/>